<keyword evidence="9" id="KW-1185">Reference proteome</keyword>
<dbReference type="OrthoDB" id="6159439at2759"/>
<evidence type="ECO:0000256" key="3">
    <source>
        <dbReference type="ARBA" id="ARBA00023155"/>
    </source>
</evidence>
<evidence type="ECO:0000313" key="9">
    <source>
        <dbReference type="Proteomes" id="UP000515163"/>
    </source>
</evidence>
<organism evidence="9 10">
    <name type="scientific">Actinia tenebrosa</name>
    <name type="common">Australian red waratah sea anemone</name>
    <dbReference type="NCBI Taxonomy" id="6105"/>
    <lineage>
        <taxon>Eukaryota</taxon>
        <taxon>Metazoa</taxon>
        <taxon>Cnidaria</taxon>
        <taxon>Anthozoa</taxon>
        <taxon>Hexacorallia</taxon>
        <taxon>Actiniaria</taxon>
        <taxon>Actiniidae</taxon>
        <taxon>Actinia</taxon>
    </lineage>
</organism>
<dbReference type="GO" id="GO:0000977">
    <property type="term" value="F:RNA polymerase II transcription regulatory region sequence-specific DNA binding"/>
    <property type="evidence" value="ECO:0007669"/>
    <property type="project" value="TreeGrafter"/>
</dbReference>
<evidence type="ECO:0000259" key="8">
    <source>
        <dbReference type="PROSITE" id="PS50071"/>
    </source>
</evidence>
<keyword evidence="4 5" id="KW-0539">Nucleus</keyword>
<reference evidence="10" key="1">
    <citation type="submission" date="2025-08" db="UniProtKB">
        <authorList>
            <consortium name="RefSeq"/>
        </authorList>
    </citation>
    <scope>IDENTIFICATION</scope>
    <source>
        <tissue evidence="10">Tentacle</tissue>
    </source>
</reference>
<feature type="region of interest" description="Disordered" evidence="7">
    <location>
        <begin position="37"/>
        <end position="75"/>
    </location>
</feature>
<feature type="DNA-binding region" description="Homeobox" evidence="5">
    <location>
        <begin position="69"/>
        <end position="128"/>
    </location>
</feature>
<feature type="compositionally biased region" description="Polar residues" evidence="7">
    <location>
        <begin position="37"/>
        <end position="59"/>
    </location>
</feature>
<gene>
    <name evidence="10" type="primary">LOC116303590</name>
</gene>
<comment type="subcellular location">
    <subcellularLocation>
        <location evidence="1 5 6">Nucleus</location>
    </subcellularLocation>
</comment>
<evidence type="ECO:0000256" key="1">
    <source>
        <dbReference type="ARBA" id="ARBA00004123"/>
    </source>
</evidence>
<dbReference type="FunFam" id="1.10.10.60:FF:000291">
    <property type="entry name" value="ALX homeobox protein 1"/>
    <property type="match status" value="1"/>
</dbReference>
<protein>
    <submittedName>
        <fullName evidence="10">Paired mesoderm homeobox protein 2-like</fullName>
    </submittedName>
</protein>
<dbReference type="CDD" id="cd00086">
    <property type="entry name" value="homeodomain"/>
    <property type="match status" value="1"/>
</dbReference>
<dbReference type="GO" id="GO:0005634">
    <property type="term" value="C:nucleus"/>
    <property type="evidence" value="ECO:0007669"/>
    <property type="project" value="UniProtKB-SubCell"/>
</dbReference>
<evidence type="ECO:0000256" key="6">
    <source>
        <dbReference type="RuleBase" id="RU000682"/>
    </source>
</evidence>
<dbReference type="Gene3D" id="1.10.10.60">
    <property type="entry name" value="Homeodomain-like"/>
    <property type="match status" value="1"/>
</dbReference>
<accession>A0A6P8IQ46</accession>
<proteinExistence type="predicted"/>
<dbReference type="Pfam" id="PF00046">
    <property type="entry name" value="Homeodomain"/>
    <property type="match status" value="1"/>
</dbReference>
<dbReference type="InterPro" id="IPR001356">
    <property type="entry name" value="HD"/>
</dbReference>
<dbReference type="InParanoid" id="A0A6P8IQ46"/>
<dbReference type="PROSITE" id="PS00027">
    <property type="entry name" value="HOMEOBOX_1"/>
    <property type="match status" value="1"/>
</dbReference>
<dbReference type="InterPro" id="IPR009057">
    <property type="entry name" value="Homeodomain-like_sf"/>
</dbReference>
<feature type="domain" description="Homeobox" evidence="8">
    <location>
        <begin position="67"/>
        <end position="127"/>
    </location>
</feature>
<dbReference type="KEGG" id="aten:116303590"/>
<sequence length="249" mass="27954">MLQGTIGQSMALPKAQNQYVLSDVIGLEPLSSSHPVVYRSYSSDQPDPSRGTPDNTSDGENPATVRRKQRRNRTTFTKQQLQELEKVFEKKHYPDIALREELAVKINISEARIQVWFQNRRAKWRKLQNPNQSLLKKNRLHHDRHNGGQLPIAPRPGIPCGTPNYFLSLPSGMPSVSGHSSYPGLLSSLSASAQNYMGSPQLPVHNAQLWTCQGAYPNEQPKMALEALRIKAKNHSSSMSAFEFVPSYH</sequence>
<evidence type="ECO:0000256" key="7">
    <source>
        <dbReference type="SAM" id="MobiDB-lite"/>
    </source>
</evidence>
<evidence type="ECO:0000256" key="4">
    <source>
        <dbReference type="ARBA" id="ARBA00023242"/>
    </source>
</evidence>
<keyword evidence="3 5" id="KW-0371">Homeobox</keyword>
<dbReference type="PROSITE" id="PS50071">
    <property type="entry name" value="HOMEOBOX_2"/>
    <property type="match status" value="1"/>
</dbReference>
<dbReference type="InterPro" id="IPR017970">
    <property type="entry name" value="Homeobox_CS"/>
</dbReference>
<evidence type="ECO:0000313" key="10">
    <source>
        <dbReference type="RefSeq" id="XP_031569022.1"/>
    </source>
</evidence>
<dbReference type="SUPFAM" id="SSF46689">
    <property type="entry name" value="Homeodomain-like"/>
    <property type="match status" value="1"/>
</dbReference>
<dbReference type="GO" id="GO:0000981">
    <property type="term" value="F:DNA-binding transcription factor activity, RNA polymerase II-specific"/>
    <property type="evidence" value="ECO:0007669"/>
    <property type="project" value="InterPro"/>
</dbReference>
<dbReference type="Proteomes" id="UP000515163">
    <property type="component" value="Unplaced"/>
</dbReference>
<dbReference type="RefSeq" id="XP_031569022.1">
    <property type="nucleotide sequence ID" value="XM_031713162.1"/>
</dbReference>
<evidence type="ECO:0000256" key="5">
    <source>
        <dbReference type="PROSITE-ProRule" id="PRU00108"/>
    </source>
</evidence>
<dbReference type="SMART" id="SM00389">
    <property type="entry name" value="HOX"/>
    <property type="match status" value="1"/>
</dbReference>
<evidence type="ECO:0000256" key="2">
    <source>
        <dbReference type="ARBA" id="ARBA00023125"/>
    </source>
</evidence>
<keyword evidence="2 5" id="KW-0238">DNA-binding</keyword>
<dbReference type="InterPro" id="IPR050649">
    <property type="entry name" value="Paired_Homeobox_TFs"/>
</dbReference>
<name>A0A6P8IQ46_ACTTE</name>
<dbReference type="GeneID" id="116303590"/>
<dbReference type="PANTHER" id="PTHR24329">
    <property type="entry name" value="HOMEOBOX PROTEIN ARISTALESS"/>
    <property type="match status" value="1"/>
</dbReference>
<dbReference type="PANTHER" id="PTHR24329:SF543">
    <property type="entry name" value="FI01017P-RELATED"/>
    <property type="match status" value="1"/>
</dbReference>
<dbReference type="AlphaFoldDB" id="A0A6P8IQ46"/>